<dbReference type="GO" id="GO:0003677">
    <property type="term" value="F:DNA binding"/>
    <property type="evidence" value="ECO:0007669"/>
    <property type="project" value="UniProtKB-KW"/>
</dbReference>
<dbReference type="Gene3D" id="1.10.10.10">
    <property type="entry name" value="Winged helix-like DNA-binding domain superfamily/Winged helix DNA-binding domain"/>
    <property type="match status" value="1"/>
</dbReference>
<dbReference type="InterPro" id="IPR014757">
    <property type="entry name" value="Tscrpt_reg_IclR_C"/>
</dbReference>
<evidence type="ECO:0000256" key="1">
    <source>
        <dbReference type="ARBA" id="ARBA00023015"/>
    </source>
</evidence>
<evidence type="ECO:0000313" key="8">
    <source>
        <dbReference type="Proteomes" id="UP000266089"/>
    </source>
</evidence>
<evidence type="ECO:0000313" key="7">
    <source>
        <dbReference type="EMBL" id="RIH79772.1"/>
    </source>
</evidence>
<dbReference type="SUPFAM" id="SSF55781">
    <property type="entry name" value="GAF domain-like"/>
    <property type="match status" value="1"/>
</dbReference>
<gene>
    <name evidence="7" type="primary">iclR</name>
    <name evidence="7" type="ORF">Mcate_00209</name>
</gene>
<organism evidence="7 8">
    <name type="scientific">Meiothermus taiwanensis</name>
    <dbReference type="NCBI Taxonomy" id="172827"/>
    <lineage>
        <taxon>Bacteria</taxon>
        <taxon>Thermotogati</taxon>
        <taxon>Deinococcota</taxon>
        <taxon>Deinococci</taxon>
        <taxon>Thermales</taxon>
        <taxon>Thermaceae</taxon>
        <taxon>Meiothermus</taxon>
    </lineage>
</organism>
<dbReference type="Gene3D" id="3.30.450.40">
    <property type="match status" value="1"/>
</dbReference>
<dbReference type="InterPro" id="IPR050707">
    <property type="entry name" value="HTH_MetabolicPath_Reg"/>
</dbReference>
<name>A0A399EC96_9DEIN</name>
<proteinExistence type="predicted"/>
<dbReference type="PANTHER" id="PTHR30136">
    <property type="entry name" value="HELIX-TURN-HELIX TRANSCRIPTIONAL REGULATOR, ICLR FAMILY"/>
    <property type="match status" value="1"/>
</dbReference>
<dbReference type="Pfam" id="PF09339">
    <property type="entry name" value="HTH_IclR"/>
    <property type="match status" value="1"/>
</dbReference>
<dbReference type="PANTHER" id="PTHR30136:SF24">
    <property type="entry name" value="HTH-TYPE TRANSCRIPTIONAL REPRESSOR ALLR"/>
    <property type="match status" value="1"/>
</dbReference>
<sequence length="274" mass="30520">MTRLPYAKAMNTKRRPGRSRSTEVGEVRTLERGLHLLEVLSEAETLSLSELARRTELSPSTAYRLLETLRRRGFADWDESKGLWKVGLRAYQVGSAFLTRGGLIDAAMPEMEKLVDELNETVNLAVLDGNEVIYIAQVEGRQLIRMFTRIGARAPIYCTGVGKALLMEHSEPEIRRIVGAGPFKPYTAKTITTLEGFLQTLQEARQQRYVLDDEEREDGVRCIAAPIHDNRGKVVASMSLSAPTTRVPNERLPELGARVRQAADAVSARLGWSG</sequence>
<dbReference type="Proteomes" id="UP000266089">
    <property type="component" value="Unassembled WGS sequence"/>
</dbReference>
<keyword evidence="1" id="KW-0805">Transcription regulation</keyword>
<dbReference type="GO" id="GO:0003700">
    <property type="term" value="F:DNA-binding transcription factor activity"/>
    <property type="evidence" value="ECO:0007669"/>
    <property type="project" value="TreeGrafter"/>
</dbReference>
<dbReference type="PROSITE" id="PS51078">
    <property type="entry name" value="ICLR_ED"/>
    <property type="match status" value="1"/>
</dbReference>
<dbReference type="InterPro" id="IPR036388">
    <property type="entry name" value="WH-like_DNA-bd_sf"/>
</dbReference>
<dbReference type="InterPro" id="IPR005471">
    <property type="entry name" value="Tscrpt_reg_IclR_N"/>
</dbReference>
<dbReference type="AlphaFoldDB" id="A0A399EC96"/>
<feature type="region of interest" description="Disordered" evidence="4">
    <location>
        <begin position="1"/>
        <end position="24"/>
    </location>
</feature>
<reference evidence="7 8" key="1">
    <citation type="submission" date="2018-08" db="EMBL/GenBank/DDBJ databases">
        <title>Meiothermus cateniformans JCM 15151 genome sequencing project.</title>
        <authorList>
            <person name="Da Costa M.S."/>
            <person name="Albuquerque L."/>
            <person name="Raposo P."/>
            <person name="Froufe H.J.C."/>
            <person name="Barroso C.S."/>
            <person name="Egas C."/>
        </authorList>
    </citation>
    <scope>NUCLEOTIDE SEQUENCE [LARGE SCALE GENOMIC DNA]</scope>
    <source>
        <strain evidence="7 8">JCM 15151</strain>
    </source>
</reference>
<protein>
    <submittedName>
        <fullName evidence="7">Transcriptional repressor IclR</fullName>
    </submittedName>
</protein>
<dbReference type="SMART" id="SM00346">
    <property type="entry name" value="HTH_ICLR"/>
    <property type="match status" value="1"/>
</dbReference>
<dbReference type="EMBL" id="QWKX01000003">
    <property type="protein sequence ID" value="RIH79772.1"/>
    <property type="molecule type" value="Genomic_DNA"/>
</dbReference>
<feature type="domain" description="IclR-ED" evidence="6">
    <location>
        <begin position="89"/>
        <end position="272"/>
    </location>
</feature>
<evidence type="ECO:0000259" key="6">
    <source>
        <dbReference type="PROSITE" id="PS51078"/>
    </source>
</evidence>
<dbReference type="SUPFAM" id="SSF46785">
    <property type="entry name" value="Winged helix' DNA-binding domain"/>
    <property type="match status" value="1"/>
</dbReference>
<evidence type="ECO:0000256" key="3">
    <source>
        <dbReference type="ARBA" id="ARBA00023163"/>
    </source>
</evidence>
<dbReference type="PROSITE" id="PS51077">
    <property type="entry name" value="HTH_ICLR"/>
    <property type="match status" value="1"/>
</dbReference>
<feature type="domain" description="HTH iclR-type" evidence="5">
    <location>
        <begin position="27"/>
        <end position="88"/>
    </location>
</feature>
<dbReference type="InterPro" id="IPR036390">
    <property type="entry name" value="WH_DNA-bd_sf"/>
</dbReference>
<keyword evidence="2" id="KW-0238">DNA-binding</keyword>
<comment type="caution">
    <text evidence="7">The sequence shown here is derived from an EMBL/GenBank/DDBJ whole genome shotgun (WGS) entry which is preliminary data.</text>
</comment>
<dbReference type="GO" id="GO:0045892">
    <property type="term" value="P:negative regulation of DNA-templated transcription"/>
    <property type="evidence" value="ECO:0007669"/>
    <property type="project" value="TreeGrafter"/>
</dbReference>
<evidence type="ECO:0000259" key="5">
    <source>
        <dbReference type="PROSITE" id="PS51077"/>
    </source>
</evidence>
<evidence type="ECO:0000256" key="4">
    <source>
        <dbReference type="SAM" id="MobiDB-lite"/>
    </source>
</evidence>
<dbReference type="Pfam" id="PF01614">
    <property type="entry name" value="IclR_C"/>
    <property type="match status" value="1"/>
</dbReference>
<dbReference type="InterPro" id="IPR029016">
    <property type="entry name" value="GAF-like_dom_sf"/>
</dbReference>
<evidence type="ECO:0000256" key="2">
    <source>
        <dbReference type="ARBA" id="ARBA00023125"/>
    </source>
</evidence>
<keyword evidence="3" id="KW-0804">Transcription</keyword>
<accession>A0A399EC96</accession>